<reference evidence="1" key="1">
    <citation type="submission" date="2018-05" db="EMBL/GenBank/DDBJ databases">
        <authorList>
            <person name="Lanie J.A."/>
            <person name="Ng W.-L."/>
            <person name="Kazmierczak K.M."/>
            <person name="Andrzejewski T.M."/>
            <person name="Davidsen T.M."/>
            <person name="Wayne K.J."/>
            <person name="Tettelin H."/>
            <person name="Glass J.I."/>
            <person name="Rusch D."/>
            <person name="Podicherti R."/>
            <person name="Tsui H.-C.T."/>
            <person name="Winkler M.E."/>
        </authorList>
    </citation>
    <scope>NUCLEOTIDE SEQUENCE</scope>
</reference>
<dbReference type="EMBL" id="UINC01041212">
    <property type="protein sequence ID" value="SVB42164.1"/>
    <property type="molecule type" value="Genomic_DNA"/>
</dbReference>
<protein>
    <recommendedName>
        <fullName evidence="2">Ribosome-binding factor A</fullName>
    </recommendedName>
</protein>
<dbReference type="InterPro" id="IPR023799">
    <property type="entry name" value="RbfA_dom_sf"/>
</dbReference>
<dbReference type="InterPro" id="IPR020053">
    <property type="entry name" value="Ribosome-bd_factorA_CS"/>
</dbReference>
<dbReference type="GO" id="GO:0006364">
    <property type="term" value="P:rRNA processing"/>
    <property type="evidence" value="ECO:0007669"/>
    <property type="project" value="InterPro"/>
</dbReference>
<evidence type="ECO:0008006" key="2">
    <source>
        <dbReference type="Google" id="ProtNLM"/>
    </source>
</evidence>
<name>A0A382DW65_9ZZZZ</name>
<organism evidence="1">
    <name type="scientific">marine metagenome</name>
    <dbReference type="NCBI Taxonomy" id="408172"/>
    <lineage>
        <taxon>unclassified sequences</taxon>
        <taxon>metagenomes</taxon>
        <taxon>ecological metagenomes</taxon>
    </lineage>
</organism>
<accession>A0A382DW65</accession>
<dbReference type="Pfam" id="PF02033">
    <property type="entry name" value="RBFA"/>
    <property type="match status" value="1"/>
</dbReference>
<dbReference type="AlphaFoldDB" id="A0A382DW65"/>
<dbReference type="Gene3D" id="3.30.300.20">
    <property type="match status" value="1"/>
</dbReference>
<gene>
    <name evidence="1" type="ORF">METZ01_LOCUS195018</name>
</gene>
<evidence type="ECO:0000313" key="1">
    <source>
        <dbReference type="EMBL" id="SVB42164.1"/>
    </source>
</evidence>
<sequence length="49" mass="5923">MNSKAKVFRKYLGQELQIKFTPTIKFFYDETISYNQKLDTIFNNLDKKN</sequence>
<dbReference type="InterPro" id="IPR015946">
    <property type="entry name" value="KH_dom-like_a/b"/>
</dbReference>
<proteinExistence type="predicted"/>
<dbReference type="InterPro" id="IPR000238">
    <property type="entry name" value="RbfA"/>
</dbReference>
<dbReference type="PROSITE" id="PS01319">
    <property type="entry name" value="RBFA"/>
    <property type="match status" value="1"/>
</dbReference>
<dbReference type="SUPFAM" id="SSF89919">
    <property type="entry name" value="Ribosome-binding factor A, RbfA"/>
    <property type="match status" value="1"/>
</dbReference>